<sequence>MARDEKTHLIEMSSPDPPDEGGLSQSALNDKGVFFGGNQSRENSLPLPVMSPAKRKRGCTAHDTWGHARKPRPSEPERDGKRTRYWYCRYCENPTYKALCTTSARRHLERVHGIRIEAAESAIKKSSAIHIRQIFEKQAVQAQQAQNKHDHDVFKSVLHKNAISEALARLITMRNLSDRCVEWPELHALLRLVNPAIGSEVTCSHSEVTKIIAKTYEQHKNVLREKLSLAKSRIHLSVDGWSSPNRANFLAVCAHFVDENFHLRKALLALPELRDGKGAETQFKVIVPVLEDYGIASRVGYLTGDNHGSNDKLCRHLRDFLRDRFNVEWDAVQHRIRCQGHVINLAVQAFLLGKNTVAIDDAVRQVEDGEEIGVDVALVKRLKKDGRRGWRAIGPLGKLHNIAVFIRSDTSHYKAFETLAGKQLGLDNETRWNSWYVLVNRAIELEQAIDQYTKAFHDHLRDDFLSLDDWQQLKNISQFLHPFQRATLITEGDDATLDRTLKTMDILVRHFEKSKEKFAADKHLSTCIMNGWYALDKYYLKSDNSSAYAAALILNPACRKKYIAMNWKTSWQWPAFDSVKQLWSSTYRDVDIPPRFESNEEATVALDEYDLLEKDLDVIGDHSRDEYESYANAAPEPCRGSIIMVGQGRAARALPSSCPNGTGHSFDSSHVRRAGARLLGRSETDLLGKNATWRCQRREERVPQELGEVRNYERQV</sequence>
<keyword evidence="2" id="KW-0479">Metal-binding</keyword>
<dbReference type="SUPFAM" id="SSF53098">
    <property type="entry name" value="Ribonuclease H-like"/>
    <property type="match status" value="1"/>
</dbReference>
<evidence type="ECO:0000256" key="3">
    <source>
        <dbReference type="ARBA" id="ARBA00022771"/>
    </source>
</evidence>
<name>A0A0F7ZET2_9HYPO</name>
<evidence type="ECO:0000256" key="2">
    <source>
        <dbReference type="ARBA" id="ARBA00022723"/>
    </source>
</evidence>
<reference evidence="7 8" key="1">
    <citation type="journal article" date="2014" name="Genome Biol. Evol.">
        <title>Comparative genomics and transcriptomics analyses reveal divergent lifestyle features of nematode endoparasitic fungus Hirsutella minnesotensis.</title>
        <authorList>
            <person name="Lai Y."/>
            <person name="Liu K."/>
            <person name="Zhang X."/>
            <person name="Zhang X."/>
            <person name="Li K."/>
            <person name="Wang N."/>
            <person name="Shu C."/>
            <person name="Wu Y."/>
            <person name="Wang C."/>
            <person name="Bushley K.E."/>
            <person name="Xiang M."/>
            <person name="Liu X."/>
        </authorList>
    </citation>
    <scope>NUCLEOTIDE SEQUENCE [LARGE SCALE GENOMIC DNA]</scope>
    <source>
        <strain evidence="7 8">3608</strain>
    </source>
</reference>
<evidence type="ECO:0000256" key="1">
    <source>
        <dbReference type="ARBA" id="ARBA00004123"/>
    </source>
</evidence>
<keyword evidence="8" id="KW-1185">Reference proteome</keyword>
<accession>A0A0F7ZET2</accession>
<protein>
    <recommendedName>
        <fullName evidence="9">BED-type domain-containing protein</fullName>
    </recommendedName>
</protein>
<dbReference type="EMBL" id="KQ031180">
    <property type="protein sequence ID" value="KJZ67936.1"/>
    <property type="molecule type" value="Genomic_DNA"/>
</dbReference>
<proteinExistence type="predicted"/>
<dbReference type="GO" id="GO:0008270">
    <property type="term" value="F:zinc ion binding"/>
    <property type="evidence" value="ECO:0007669"/>
    <property type="project" value="UniProtKB-KW"/>
</dbReference>
<dbReference type="PANTHER" id="PTHR46481">
    <property type="entry name" value="ZINC FINGER BED DOMAIN-CONTAINING PROTEIN 4"/>
    <property type="match status" value="1"/>
</dbReference>
<gene>
    <name evidence="7" type="ORF">HIM_12675</name>
</gene>
<keyword evidence="5" id="KW-0539">Nucleus</keyword>
<keyword evidence="4" id="KW-0862">Zinc</keyword>
<dbReference type="PANTHER" id="PTHR46481:SF10">
    <property type="entry name" value="ZINC FINGER BED DOMAIN-CONTAINING PROTEIN 39"/>
    <property type="match status" value="1"/>
</dbReference>
<dbReference type="OrthoDB" id="5103939at2759"/>
<organism evidence="7 8">
    <name type="scientific">Hirsutella minnesotensis 3608</name>
    <dbReference type="NCBI Taxonomy" id="1043627"/>
    <lineage>
        <taxon>Eukaryota</taxon>
        <taxon>Fungi</taxon>
        <taxon>Dikarya</taxon>
        <taxon>Ascomycota</taxon>
        <taxon>Pezizomycotina</taxon>
        <taxon>Sordariomycetes</taxon>
        <taxon>Hypocreomycetidae</taxon>
        <taxon>Hypocreales</taxon>
        <taxon>Ophiocordycipitaceae</taxon>
        <taxon>Hirsutella</taxon>
    </lineage>
</organism>
<evidence type="ECO:0000256" key="5">
    <source>
        <dbReference type="ARBA" id="ARBA00023242"/>
    </source>
</evidence>
<evidence type="ECO:0000256" key="4">
    <source>
        <dbReference type="ARBA" id="ARBA00022833"/>
    </source>
</evidence>
<evidence type="ECO:0008006" key="9">
    <source>
        <dbReference type="Google" id="ProtNLM"/>
    </source>
</evidence>
<feature type="region of interest" description="Disordered" evidence="6">
    <location>
        <begin position="1"/>
        <end position="79"/>
    </location>
</feature>
<comment type="subcellular location">
    <subcellularLocation>
        <location evidence="1">Nucleus</location>
    </subcellularLocation>
</comment>
<evidence type="ECO:0000313" key="8">
    <source>
        <dbReference type="Proteomes" id="UP000054481"/>
    </source>
</evidence>
<dbReference type="AlphaFoldDB" id="A0A0F7ZET2"/>
<dbReference type="Proteomes" id="UP000054481">
    <property type="component" value="Unassembled WGS sequence"/>
</dbReference>
<evidence type="ECO:0000256" key="6">
    <source>
        <dbReference type="SAM" id="MobiDB-lite"/>
    </source>
</evidence>
<dbReference type="InterPro" id="IPR052035">
    <property type="entry name" value="ZnF_BED_domain_contain"/>
</dbReference>
<keyword evidence="3" id="KW-0863">Zinc-finger</keyword>
<evidence type="ECO:0000313" key="7">
    <source>
        <dbReference type="EMBL" id="KJZ67936.1"/>
    </source>
</evidence>
<dbReference type="InterPro" id="IPR012337">
    <property type="entry name" value="RNaseH-like_sf"/>
</dbReference>
<dbReference type="GO" id="GO:0005634">
    <property type="term" value="C:nucleus"/>
    <property type="evidence" value="ECO:0007669"/>
    <property type="project" value="UniProtKB-SubCell"/>
</dbReference>